<keyword evidence="1" id="KW-0812">Transmembrane</keyword>
<feature type="transmembrane region" description="Helical" evidence="1">
    <location>
        <begin position="144"/>
        <end position="166"/>
    </location>
</feature>
<proteinExistence type="predicted"/>
<feature type="transmembrane region" description="Helical" evidence="1">
    <location>
        <begin position="344"/>
        <end position="368"/>
    </location>
</feature>
<feature type="transmembrane region" description="Helical" evidence="1">
    <location>
        <begin position="319"/>
        <end position="338"/>
    </location>
</feature>
<evidence type="ECO:0000256" key="1">
    <source>
        <dbReference type="SAM" id="Phobius"/>
    </source>
</evidence>
<dbReference type="Pfam" id="PF04235">
    <property type="entry name" value="DUF418"/>
    <property type="match status" value="1"/>
</dbReference>
<gene>
    <name evidence="3" type="ORF">AWH48_14980</name>
</gene>
<evidence type="ECO:0000313" key="3">
    <source>
        <dbReference type="EMBL" id="OAH59438.1"/>
    </source>
</evidence>
<feature type="transmembrane region" description="Helical" evidence="1">
    <location>
        <begin position="214"/>
        <end position="236"/>
    </location>
</feature>
<comment type="caution">
    <text evidence="3">The sequence shown here is derived from an EMBL/GenBank/DDBJ whole genome shotgun (WGS) entry which is preliminary data.</text>
</comment>
<keyword evidence="1" id="KW-0472">Membrane</keyword>
<dbReference type="PANTHER" id="PTHR30590:SF2">
    <property type="entry name" value="INNER MEMBRANE PROTEIN"/>
    <property type="match status" value="1"/>
</dbReference>
<feature type="transmembrane region" description="Helical" evidence="1">
    <location>
        <begin position="93"/>
        <end position="114"/>
    </location>
</feature>
<dbReference type="PANTHER" id="PTHR30590">
    <property type="entry name" value="INNER MEMBRANE PROTEIN"/>
    <property type="match status" value="1"/>
</dbReference>
<evidence type="ECO:0000313" key="4">
    <source>
        <dbReference type="Proteomes" id="UP000077271"/>
    </source>
</evidence>
<organism evidence="3 4">
    <name type="scientific">Domibacillus aminovorans</name>
    <dbReference type="NCBI Taxonomy" id="29332"/>
    <lineage>
        <taxon>Bacteria</taxon>
        <taxon>Bacillati</taxon>
        <taxon>Bacillota</taxon>
        <taxon>Bacilli</taxon>
        <taxon>Bacillales</taxon>
        <taxon>Bacillaceae</taxon>
        <taxon>Domibacillus</taxon>
    </lineage>
</organism>
<dbReference type="Proteomes" id="UP000077271">
    <property type="component" value="Unassembled WGS sequence"/>
</dbReference>
<dbReference type="EMBL" id="LQWZ01000002">
    <property type="protein sequence ID" value="OAH59438.1"/>
    <property type="molecule type" value="Genomic_DNA"/>
</dbReference>
<sequence length="390" mass="44433">MQSLSTGEKPRILAIDVLRGLSLFGIFLVNMFSFHSPYFYYNPYEWWKTSQDLTIFSWIDVFVQASFYPLFAMMFGFGVAMQYAKAREHGRSFIWTGIRRFTFLLLLGLIHAFFIWPGDILFNYAVCGFLLLLFLRFSGRMLLIVGLVLLFLPAVLLSVMLMLAAYSDPYNALYWTDIASVSQSIAAYGSGSYMEITTQRIHDWMNVNLVDGGFLIQNISIFPLLIIGAGAYKLNVIDKWTTHPKKTTFTFLVFFISGLLLKGVPHVLDRNNIAYMYVQDSIGGPILAISYAVLIVLLCTFQWPQKMLQPFAAAGKMSLTNYLMQSVIGTLIFYHYGLGYYGQITILTSIWICLTIFAVQVVVSNLWLDRFKRGPMESLWRTVTYGKGGK</sequence>
<dbReference type="RefSeq" id="WP_063974334.1">
    <property type="nucleotide sequence ID" value="NZ_LQWZ01000002.1"/>
</dbReference>
<feature type="transmembrane region" description="Helical" evidence="1">
    <location>
        <begin position="274"/>
        <end position="298"/>
    </location>
</feature>
<feature type="transmembrane region" description="Helical" evidence="1">
    <location>
        <begin position="61"/>
        <end position="81"/>
    </location>
</feature>
<feature type="transmembrane region" description="Helical" evidence="1">
    <location>
        <begin position="248"/>
        <end position="268"/>
    </location>
</feature>
<dbReference type="AlphaFoldDB" id="A0A177L1E8"/>
<name>A0A177L1E8_9BACI</name>
<dbReference type="OrthoDB" id="9807744at2"/>
<feature type="transmembrane region" description="Helical" evidence="1">
    <location>
        <begin position="21"/>
        <end position="41"/>
    </location>
</feature>
<reference evidence="3 4" key="1">
    <citation type="submission" date="2016-01" db="EMBL/GenBank/DDBJ databases">
        <title>Investigation of taxonomic status of Bacillus aminovorans.</title>
        <authorList>
            <person name="Verma A."/>
            <person name="Pal Y."/>
            <person name="Krishnamurthi S."/>
        </authorList>
    </citation>
    <scope>NUCLEOTIDE SEQUENCE [LARGE SCALE GENOMIC DNA]</scope>
    <source>
        <strain evidence="3 4">DSM 4337</strain>
    </source>
</reference>
<keyword evidence="1" id="KW-1133">Transmembrane helix</keyword>
<evidence type="ECO:0000259" key="2">
    <source>
        <dbReference type="Pfam" id="PF04235"/>
    </source>
</evidence>
<dbReference type="InterPro" id="IPR007349">
    <property type="entry name" value="DUF418"/>
</dbReference>
<accession>A0A177L1E8</accession>
<dbReference type="InterPro" id="IPR052529">
    <property type="entry name" value="Bact_Transport_Assoc"/>
</dbReference>
<feature type="transmembrane region" description="Helical" evidence="1">
    <location>
        <begin position="120"/>
        <end position="137"/>
    </location>
</feature>
<protein>
    <recommendedName>
        <fullName evidence="2">DUF418 domain-containing protein</fullName>
    </recommendedName>
</protein>
<feature type="domain" description="DUF418" evidence="2">
    <location>
        <begin position="232"/>
        <end position="387"/>
    </location>
</feature>